<dbReference type="PANTHER" id="PTHR34196">
    <property type="entry name" value="OS02G0697700 PROTEIN"/>
    <property type="match status" value="1"/>
</dbReference>
<dbReference type="AlphaFoldDB" id="A0AA88WRP7"/>
<proteinExistence type="predicted"/>
<feature type="region of interest" description="Disordered" evidence="1">
    <location>
        <begin position="40"/>
        <end position="62"/>
    </location>
</feature>
<name>A0AA88WRP7_9ASTE</name>
<organism evidence="2 3">
    <name type="scientific">Escallonia herrerae</name>
    <dbReference type="NCBI Taxonomy" id="1293975"/>
    <lineage>
        <taxon>Eukaryota</taxon>
        <taxon>Viridiplantae</taxon>
        <taxon>Streptophyta</taxon>
        <taxon>Embryophyta</taxon>
        <taxon>Tracheophyta</taxon>
        <taxon>Spermatophyta</taxon>
        <taxon>Magnoliopsida</taxon>
        <taxon>eudicotyledons</taxon>
        <taxon>Gunneridae</taxon>
        <taxon>Pentapetalae</taxon>
        <taxon>asterids</taxon>
        <taxon>campanulids</taxon>
        <taxon>Escalloniales</taxon>
        <taxon>Escalloniaceae</taxon>
        <taxon>Escallonia</taxon>
    </lineage>
</organism>
<keyword evidence="3" id="KW-1185">Reference proteome</keyword>
<dbReference type="Proteomes" id="UP001188597">
    <property type="component" value="Unassembled WGS sequence"/>
</dbReference>
<evidence type="ECO:0000256" key="1">
    <source>
        <dbReference type="SAM" id="MobiDB-lite"/>
    </source>
</evidence>
<dbReference type="PANTHER" id="PTHR34196:SF4">
    <property type="entry name" value="OS06G0208200 PROTEIN"/>
    <property type="match status" value="1"/>
</dbReference>
<gene>
    <name evidence="2" type="ORF">RJ639_035398</name>
</gene>
<protein>
    <submittedName>
        <fullName evidence="2">Uncharacterized protein</fullName>
    </submittedName>
</protein>
<reference evidence="2" key="1">
    <citation type="submission" date="2022-12" db="EMBL/GenBank/DDBJ databases">
        <title>Draft genome assemblies for two species of Escallonia (Escalloniales).</title>
        <authorList>
            <person name="Chanderbali A."/>
            <person name="Dervinis C."/>
            <person name="Anghel I."/>
            <person name="Soltis D."/>
            <person name="Soltis P."/>
            <person name="Zapata F."/>
        </authorList>
    </citation>
    <scope>NUCLEOTIDE SEQUENCE</scope>
    <source>
        <strain evidence="2">UCBG64.0493</strain>
        <tissue evidence="2">Leaf</tissue>
    </source>
</reference>
<evidence type="ECO:0000313" key="2">
    <source>
        <dbReference type="EMBL" id="KAK3032347.1"/>
    </source>
</evidence>
<feature type="compositionally biased region" description="Basic and acidic residues" evidence="1">
    <location>
        <begin position="53"/>
        <end position="62"/>
    </location>
</feature>
<sequence length="128" mass="14734">ETRRRVMELSQNGIEFEFDFWPIQHPVEPMDEDRPVKCPIPHPHSSSAVNKDGGMHEQFPESLRKRADLSAVVKKERMMLVAAESPVRVVRKRHHTLTRGDHTIMSLARAPPLYPHPPQNVTILDMSQ</sequence>
<feature type="non-terminal residue" evidence="2">
    <location>
        <position position="128"/>
    </location>
</feature>
<comment type="caution">
    <text evidence="2">The sequence shown here is derived from an EMBL/GenBank/DDBJ whole genome shotgun (WGS) entry which is preliminary data.</text>
</comment>
<dbReference type="EMBL" id="JAVXUP010000272">
    <property type="protein sequence ID" value="KAK3032347.1"/>
    <property type="molecule type" value="Genomic_DNA"/>
</dbReference>
<accession>A0AA88WRP7</accession>
<evidence type="ECO:0000313" key="3">
    <source>
        <dbReference type="Proteomes" id="UP001188597"/>
    </source>
</evidence>